<keyword evidence="2" id="KW-1185">Reference proteome</keyword>
<dbReference type="Proteomes" id="UP000784294">
    <property type="component" value="Unassembled WGS sequence"/>
</dbReference>
<gene>
    <name evidence="1" type="ORF">PXEA_LOCUS26874</name>
</gene>
<comment type="caution">
    <text evidence="1">The sequence shown here is derived from an EMBL/GenBank/DDBJ whole genome shotgun (WGS) entry which is preliminary data.</text>
</comment>
<protein>
    <submittedName>
        <fullName evidence="1">Uncharacterized protein</fullName>
    </submittedName>
</protein>
<dbReference type="AlphaFoldDB" id="A0A3S5ACK5"/>
<sequence length="72" mass="8505">MTYTVHRDTQATLQILDRVELDAEDFKDENLYKRFGLEEEYACHDLTMWQKYRPKVWSLFEVPSSSSGAKVS</sequence>
<organism evidence="1 2">
    <name type="scientific">Protopolystoma xenopodis</name>
    <dbReference type="NCBI Taxonomy" id="117903"/>
    <lineage>
        <taxon>Eukaryota</taxon>
        <taxon>Metazoa</taxon>
        <taxon>Spiralia</taxon>
        <taxon>Lophotrochozoa</taxon>
        <taxon>Platyhelminthes</taxon>
        <taxon>Monogenea</taxon>
        <taxon>Polyopisthocotylea</taxon>
        <taxon>Polystomatidea</taxon>
        <taxon>Polystomatidae</taxon>
        <taxon>Protopolystoma</taxon>
    </lineage>
</organism>
<dbReference type="EMBL" id="CAAALY010245767">
    <property type="protein sequence ID" value="VEL33434.1"/>
    <property type="molecule type" value="Genomic_DNA"/>
</dbReference>
<name>A0A3S5ACK5_9PLAT</name>
<reference evidence="1" key="1">
    <citation type="submission" date="2018-11" db="EMBL/GenBank/DDBJ databases">
        <authorList>
            <consortium name="Pathogen Informatics"/>
        </authorList>
    </citation>
    <scope>NUCLEOTIDE SEQUENCE</scope>
</reference>
<dbReference type="OrthoDB" id="10025005at2759"/>
<accession>A0A3S5ACK5</accession>
<evidence type="ECO:0000313" key="2">
    <source>
        <dbReference type="Proteomes" id="UP000784294"/>
    </source>
</evidence>
<evidence type="ECO:0000313" key="1">
    <source>
        <dbReference type="EMBL" id="VEL33434.1"/>
    </source>
</evidence>
<proteinExistence type="predicted"/>